<keyword evidence="1" id="KW-0812">Transmembrane</keyword>
<keyword evidence="3" id="KW-1185">Reference proteome</keyword>
<name>A0A4Q2K7A1_9FIRM</name>
<evidence type="ECO:0000313" key="3">
    <source>
        <dbReference type="Proteomes" id="UP000291269"/>
    </source>
</evidence>
<proteinExistence type="predicted"/>
<dbReference type="Proteomes" id="UP000291269">
    <property type="component" value="Unassembled WGS sequence"/>
</dbReference>
<dbReference type="RefSeq" id="WP_129226840.1">
    <property type="nucleotide sequence ID" value="NZ_SDOZ01000004.1"/>
</dbReference>
<reference evidence="2 3" key="1">
    <citation type="journal article" date="2019" name="Gut">
        <title>Antibiotics-induced monodominance of a novel gut bacterial order.</title>
        <authorList>
            <person name="Hildebrand F."/>
            <person name="Moitinho-Silva L."/>
            <person name="Blasche S."/>
            <person name="Jahn M.T."/>
            <person name="Gossmann T.I."/>
            <person name="Heuerta-Cepas J."/>
            <person name="Hercog R."/>
            <person name="Luetge M."/>
            <person name="Bahram M."/>
            <person name="Pryszlak A."/>
            <person name="Alves R.J."/>
            <person name="Waszak S.M."/>
            <person name="Zhu A."/>
            <person name="Ye L."/>
            <person name="Costea P.I."/>
            <person name="Aalvink S."/>
            <person name="Belzer C."/>
            <person name="Forslund S.K."/>
            <person name="Sunagawa S."/>
            <person name="Hentschel U."/>
            <person name="Merten C."/>
            <person name="Patil K.R."/>
            <person name="Benes V."/>
            <person name="Bork P."/>
        </authorList>
    </citation>
    <scope>NUCLEOTIDE SEQUENCE [LARGE SCALE GENOMIC DNA]</scope>
    <source>
        <strain evidence="2 3">HDS1380</strain>
    </source>
</reference>
<dbReference type="EMBL" id="SDOZ01000004">
    <property type="protein sequence ID" value="RXZ57981.1"/>
    <property type="molecule type" value="Genomic_DNA"/>
</dbReference>
<evidence type="ECO:0000313" key="2">
    <source>
        <dbReference type="EMBL" id="RXZ57981.1"/>
    </source>
</evidence>
<evidence type="ECO:0000256" key="1">
    <source>
        <dbReference type="SAM" id="Phobius"/>
    </source>
</evidence>
<keyword evidence="1" id="KW-0472">Membrane</keyword>
<evidence type="ECO:0008006" key="4">
    <source>
        <dbReference type="Google" id="ProtNLM"/>
    </source>
</evidence>
<feature type="transmembrane region" description="Helical" evidence="1">
    <location>
        <begin position="118"/>
        <end position="139"/>
    </location>
</feature>
<dbReference type="Pfam" id="PF14808">
    <property type="entry name" value="TMEM164"/>
    <property type="match status" value="1"/>
</dbReference>
<feature type="transmembrane region" description="Helical" evidence="1">
    <location>
        <begin position="182"/>
        <end position="203"/>
    </location>
</feature>
<feature type="transmembrane region" description="Helical" evidence="1">
    <location>
        <begin position="89"/>
        <end position="111"/>
    </location>
</feature>
<sequence length="271" mass="30766">MSEYVLGPSEGTPPPAGPHNMPPPRVFGWQHLLYLVVVIAVGAAIFLLVRKKYAKNDRALSLIFRVCGVILLFFVTINRVSEIFRLHGWYYIFPNSFCGLGSFVLAFALIFGKKDNIVLHFIAYLTMFGGIVNLIYPYYVGQHRLFFYPSTISGLLHHTMCVFIFVLMVYTGYMKPDIKKWYAIPLGLSTFMTVGVFELSMFLPLDPMYDAMNIIVAIVPDTILTWWFVGLGFVLAYAVFMVAWHFANKARNARKQEAAASTLERAADKKM</sequence>
<keyword evidence="1" id="KW-1133">Transmembrane helix</keyword>
<organism evidence="2 3">
    <name type="scientific">Candidatus Borkfalkia ceftriaxoniphila</name>
    <dbReference type="NCBI Taxonomy" id="2508949"/>
    <lineage>
        <taxon>Bacteria</taxon>
        <taxon>Bacillati</taxon>
        <taxon>Bacillota</taxon>
        <taxon>Clostridia</taxon>
        <taxon>Christensenellales</taxon>
        <taxon>Christensenellaceae</taxon>
        <taxon>Candidatus Borkfalkia</taxon>
    </lineage>
</organism>
<gene>
    <name evidence="2" type="ORF">ESZ91_09975</name>
</gene>
<accession>A0A4Q2K7A1</accession>
<comment type="caution">
    <text evidence="2">The sequence shown here is derived from an EMBL/GenBank/DDBJ whole genome shotgun (WGS) entry which is preliminary data.</text>
</comment>
<feature type="transmembrane region" description="Helical" evidence="1">
    <location>
        <begin position="145"/>
        <end position="170"/>
    </location>
</feature>
<feature type="transmembrane region" description="Helical" evidence="1">
    <location>
        <begin position="223"/>
        <end position="247"/>
    </location>
</feature>
<feature type="transmembrane region" description="Helical" evidence="1">
    <location>
        <begin position="31"/>
        <end position="48"/>
    </location>
</feature>
<dbReference type="AlphaFoldDB" id="A0A4Q2K7A1"/>
<protein>
    <recommendedName>
        <fullName evidence="4">TIGR02206 family membrane protein</fullName>
    </recommendedName>
</protein>
<feature type="transmembrane region" description="Helical" evidence="1">
    <location>
        <begin position="60"/>
        <end position="77"/>
    </location>
</feature>